<dbReference type="SFLD" id="SFLDS00029">
    <property type="entry name" value="Radical_SAM"/>
    <property type="match status" value="1"/>
</dbReference>
<comment type="caution">
    <text evidence="6">The sequence shown here is derived from an EMBL/GenBank/DDBJ whole genome shotgun (WGS) entry which is preliminary data.</text>
</comment>
<proteinExistence type="predicted"/>
<sequence>MVNHGLLLDLVERLAATPVGSTVELDVSASAAGGAAASDASSATSATAASRAEEAAANIDLIARWCRASGNELAEVRAESVVVRHGRRRDPLALLDPSQLPGTRLWMYTNFDCNLRCDYCCVSSSPQTDRRALGVDRVARLADEAADAGVQELILTGGEPFLLPDIDEVVASCTTRLPTTLLTNGMLFRGGRLERLRRMDRDRLTLQISLDSATPELHDAHRGPRAWERAVGGIRLALDEGFDVKVAATLPADQAHEVAPFTQFLGGLGIRPENRVIRAIAHEGAADSGVELTVDSLIPEVTVTAEGVWWHPVAATDESHFVRAEIFPLADAIADVRERFIRHREAADRAAEWFPCS</sequence>
<dbReference type="CDD" id="cd01335">
    <property type="entry name" value="Radical_SAM"/>
    <property type="match status" value="1"/>
</dbReference>
<dbReference type="PANTHER" id="PTHR11228:SF22">
    <property type="entry name" value="PEPTIDE BIOSYNTHESIS PROTEIN YYDG-RELATED"/>
    <property type="match status" value="1"/>
</dbReference>
<evidence type="ECO:0000256" key="3">
    <source>
        <dbReference type="ARBA" id="ARBA00023004"/>
    </source>
</evidence>
<dbReference type="PROSITE" id="PS51918">
    <property type="entry name" value="RADICAL_SAM"/>
    <property type="match status" value="1"/>
</dbReference>
<dbReference type="EMBL" id="BMMD01000011">
    <property type="protein sequence ID" value="GGJ82974.1"/>
    <property type="molecule type" value="Genomic_DNA"/>
</dbReference>
<keyword evidence="2" id="KW-0479">Metal-binding</keyword>
<name>A0A917PKK0_9MICO</name>
<gene>
    <name evidence="6" type="primary">moeX</name>
    <name evidence="6" type="ORF">GCM10011372_21580</name>
</gene>
<dbReference type="InterPro" id="IPR013785">
    <property type="entry name" value="Aldolase_TIM"/>
</dbReference>
<reference evidence="6" key="2">
    <citation type="submission" date="2020-09" db="EMBL/GenBank/DDBJ databases">
        <authorList>
            <person name="Sun Q."/>
            <person name="Zhou Y."/>
        </authorList>
    </citation>
    <scope>NUCLEOTIDE SEQUENCE</scope>
    <source>
        <strain evidence="6">CGMCC 1.8984</strain>
    </source>
</reference>
<evidence type="ECO:0000313" key="7">
    <source>
        <dbReference type="Proteomes" id="UP000636956"/>
    </source>
</evidence>
<evidence type="ECO:0000313" key="6">
    <source>
        <dbReference type="EMBL" id="GGJ82974.1"/>
    </source>
</evidence>
<dbReference type="Gene3D" id="3.20.20.70">
    <property type="entry name" value="Aldolase class I"/>
    <property type="match status" value="1"/>
</dbReference>
<evidence type="ECO:0000259" key="5">
    <source>
        <dbReference type="PROSITE" id="PS51918"/>
    </source>
</evidence>
<dbReference type="Pfam" id="PF04055">
    <property type="entry name" value="Radical_SAM"/>
    <property type="match status" value="1"/>
</dbReference>
<feature type="domain" description="Radical SAM core" evidence="5">
    <location>
        <begin position="98"/>
        <end position="312"/>
    </location>
</feature>
<organism evidence="6 7">
    <name type="scientific">Agromyces bauzanensis</name>
    <dbReference type="NCBI Taxonomy" id="1308924"/>
    <lineage>
        <taxon>Bacteria</taxon>
        <taxon>Bacillati</taxon>
        <taxon>Actinomycetota</taxon>
        <taxon>Actinomycetes</taxon>
        <taxon>Micrococcales</taxon>
        <taxon>Microbacteriaceae</taxon>
        <taxon>Agromyces</taxon>
    </lineage>
</organism>
<dbReference type="InterPro" id="IPR007197">
    <property type="entry name" value="rSAM"/>
</dbReference>
<dbReference type="AlphaFoldDB" id="A0A917PKK0"/>
<dbReference type="InterPro" id="IPR058240">
    <property type="entry name" value="rSAM_sf"/>
</dbReference>
<dbReference type="SUPFAM" id="SSF102114">
    <property type="entry name" value="Radical SAM enzymes"/>
    <property type="match status" value="1"/>
</dbReference>
<keyword evidence="7" id="KW-1185">Reference proteome</keyword>
<dbReference type="GO" id="GO:0046872">
    <property type="term" value="F:metal ion binding"/>
    <property type="evidence" value="ECO:0007669"/>
    <property type="project" value="UniProtKB-KW"/>
</dbReference>
<keyword evidence="4" id="KW-0411">Iron-sulfur</keyword>
<accession>A0A917PKK0</accession>
<protein>
    <submittedName>
        <fullName evidence="6">Molybdopterin biosynthesis protein MoeX</fullName>
    </submittedName>
</protein>
<dbReference type="GO" id="GO:0051536">
    <property type="term" value="F:iron-sulfur cluster binding"/>
    <property type="evidence" value="ECO:0007669"/>
    <property type="project" value="UniProtKB-KW"/>
</dbReference>
<dbReference type="SFLD" id="SFLDG01067">
    <property type="entry name" value="SPASM/twitch_domain_containing"/>
    <property type="match status" value="1"/>
</dbReference>
<evidence type="ECO:0000256" key="1">
    <source>
        <dbReference type="ARBA" id="ARBA00022691"/>
    </source>
</evidence>
<dbReference type="Proteomes" id="UP000636956">
    <property type="component" value="Unassembled WGS sequence"/>
</dbReference>
<reference evidence="6" key="1">
    <citation type="journal article" date="2014" name="Int. J. Syst. Evol. Microbiol.">
        <title>Complete genome sequence of Corynebacterium casei LMG S-19264T (=DSM 44701T), isolated from a smear-ripened cheese.</title>
        <authorList>
            <consortium name="US DOE Joint Genome Institute (JGI-PGF)"/>
            <person name="Walter F."/>
            <person name="Albersmeier A."/>
            <person name="Kalinowski J."/>
            <person name="Ruckert C."/>
        </authorList>
    </citation>
    <scope>NUCLEOTIDE SEQUENCE</scope>
    <source>
        <strain evidence="6">CGMCC 1.8984</strain>
    </source>
</reference>
<dbReference type="PANTHER" id="PTHR11228">
    <property type="entry name" value="RADICAL SAM DOMAIN PROTEIN"/>
    <property type="match status" value="1"/>
</dbReference>
<evidence type="ECO:0000256" key="4">
    <source>
        <dbReference type="ARBA" id="ARBA00023014"/>
    </source>
</evidence>
<dbReference type="InterPro" id="IPR050377">
    <property type="entry name" value="Radical_SAM_PqqE_MftC-like"/>
</dbReference>
<keyword evidence="1" id="KW-0949">S-adenosyl-L-methionine</keyword>
<evidence type="ECO:0000256" key="2">
    <source>
        <dbReference type="ARBA" id="ARBA00022723"/>
    </source>
</evidence>
<dbReference type="GO" id="GO:0003824">
    <property type="term" value="F:catalytic activity"/>
    <property type="evidence" value="ECO:0007669"/>
    <property type="project" value="InterPro"/>
</dbReference>
<keyword evidence="3" id="KW-0408">Iron</keyword>